<name>A0A3R7YY85_9STRA</name>
<evidence type="ECO:0000313" key="3">
    <source>
        <dbReference type="EMBL" id="RQM15405.1"/>
    </source>
</evidence>
<reference evidence="3 4" key="1">
    <citation type="submission" date="2018-06" db="EMBL/GenBank/DDBJ databases">
        <title>Comparative genomics of downy mildews reveals potential adaptations to biotrophy.</title>
        <authorList>
            <person name="Fletcher K."/>
            <person name="Klosterman S.J."/>
            <person name="Derevnina L."/>
            <person name="Martin F."/>
            <person name="Koike S."/>
            <person name="Reyes Chin-Wo S."/>
            <person name="Mou B."/>
            <person name="Michelmore R."/>
        </authorList>
    </citation>
    <scope>NUCLEOTIDE SEQUENCE [LARGE SCALE GENOMIC DNA]</scope>
    <source>
        <strain evidence="3 4">R13</strain>
    </source>
</reference>
<organism evidence="3 4">
    <name type="scientific">Peronospora effusa</name>
    <dbReference type="NCBI Taxonomy" id="542832"/>
    <lineage>
        <taxon>Eukaryota</taxon>
        <taxon>Sar</taxon>
        <taxon>Stramenopiles</taxon>
        <taxon>Oomycota</taxon>
        <taxon>Peronosporomycetes</taxon>
        <taxon>Peronosporales</taxon>
        <taxon>Peronosporaceae</taxon>
        <taxon>Peronospora</taxon>
    </lineage>
</organism>
<comment type="caution">
    <text evidence="3">The sequence shown here is derived from an EMBL/GenBank/DDBJ whole genome shotgun (WGS) entry which is preliminary data.</text>
</comment>
<dbReference type="Proteomes" id="UP000286097">
    <property type="component" value="Unassembled WGS sequence"/>
</dbReference>
<proteinExistence type="predicted"/>
<keyword evidence="2" id="KW-0732">Signal</keyword>
<dbReference type="VEuPathDB" id="FungiDB:DD237_004089"/>
<evidence type="ECO:0000313" key="4">
    <source>
        <dbReference type="Proteomes" id="UP000286097"/>
    </source>
</evidence>
<protein>
    <recommendedName>
        <fullName evidence="5">RxLR effector protein</fullName>
    </recommendedName>
</protein>
<evidence type="ECO:0008006" key="5">
    <source>
        <dbReference type="Google" id="ProtNLM"/>
    </source>
</evidence>
<accession>A0A3R7YY85</accession>
<feature type="compositionally biased region" description="Gly residues" evidence="1">
    <location>
        <begin position="92"/>
        <end position="104"/>
    </location>
</feature>
<evidence type="ECO:0000256" key="1">
    <source>
        <dbReference type="SAM" id="MobiDB-lite"/>
    </source>
</evidence>
<feature type="signal peptide" evidence="2">
    <location>
        <begin position="1"/>
        <end position="23"/>
    </location>
</feature>
<sequence length="165" mass="15741">MFISSQFIALCLAVVALSNGVCAEKEAAQTFRNHDVGTYSNAGQYGAERGTGDDGAGAQLDGWGTGYGGTGTGEGRVGVDIAGVRTDVGGTASVGGGPSGGANGEVGEHTASVGGGPSGGANGKFGEHTASVGGTVNADKAAIVSSGVGRTAAGTGCIRTASRTD</sequence>
<feature type="region of interest" description="Disordered" evidence="1">
    <location>
        <begin position="89"/>
        <end position="124"/>
    </location>
</feature>
<evidence type="ECO:0000256" key="2">
    <source>
        <dbReference type="SAM" id="SignalP"/>
    </source>
</evidence>
<feature type="compositionally biased region" description="Gly residues" evidence="1">
    <location>
        <begin position="113"/>
        <end position="123"/>
    </location>
</feature>
<dbReference type="EMBL" id="QKXF01000157">
    <property type="protein sequence ID" value="RQM15405.1"/>
    <property type="molecule type" value="Genomic_DNA"/>
</dbReference>
<gene>
    <name evidence="3" type="ORF">DD237_004089</name>
</gene>
<dbReference type="AlphaFoldDB" id="A0A3R7YY85"/>
<feature type="chain" id="PRO_5018657444" description="RxLR effector protein" evidence="2">
    <location>
        <begin position="24"/>
        <end position="165"/>
    </location>
</feature>